<reference evidence="7" key="1">
    <citation type="submission" date="2021-04" db="EMBL/GenBank/DDBJ databases">
        <authorList>
            <consortium name="Wellcome Sanger Institute Data Sharing"/>
        </authorList>
    </citation>
    <scope>NUCLEOTIDE SEQUENCE [LARGE SCALE GENOMIC DNA]</scope>
</reference>
<reference evidence="7" key="2">
    <citation type="submission" date="2025-08" db="UniProtKB">
        <authorList>
            <consortium name="Ensembl"/>
        </authorList>
    </citation>
    <scope>IDENTIFICATION</scope>
</reference>
<evidence type="ECO:0000256" key="6">
    <source>
        <dbReference type="ARBA" id="ARBA00031262"/>
    </source>
</evidence>
<keyword evidence="4" id="KW-0929">Antimicrobial</keyword>
<dbReference type="Proteomes" id="UP000265040">
    <property type="component" value="Chromosome 1"/>
</dbReference>
<dbReference type="GO" id="GO:0009253">
    <property type="term" value="P:peptidoglycan catabolic process"/>
    <property type="evidence" value="ECO:0007669"/>
    <property type="project" value="InterPro"/>
</dbReference>
<protein>
    <recommendedName>
        <fullName evidence="3">Lysozyme g</fullName>
        <ecNumber evidence="2">3.2.1.17</ecNumber>
    </recommendedName>
    <alternativeName>
        <fullName evidence="6">1,4-beta-N-acetylmuramidase</fullName>
    </alternativeName>
</protein>
<name>A0A7N6B6M1_ANATE</name>
<evidence type="ECO:0000256" key="2">
    <source>
        <dbReference type="ARBA" id="ARBA00012732"/>
    </source>
</evidence>
<dbReference type="GO" id="GO:0003796">
    <property type="term" value="F:lysozyme activity"/>
    <property type="evidence" value="ECO:0007669"/>
    <property type="project" value="UniProtKB-EC"/>
</dbReference>
<dbReference type="EC" id="3.2.1.17" evidence="2"/>
<dbReference type="GO" id="GO:0050830">
    <property type="term" value="P:defense response to Gram-positive bacterium"/>
    <property type="evidence" value="ECO:0007669"/>
    <property type="project" value="TreeGrafter"/>
</dbReference>
<evidence type="ECO:0000256" key="3">
    <source>
        <dbReference type="ARBA" id="ARBA00016485"/>
    </source>
</evidence>
<organism evidence="7 8">
    <name type="scientific">Anabas testudineus</name>
    <name type="common">Climbing perch</name>
    <name type="synonym">Anthias testudineus</name>
    <dbReference type="NCBI Taxonomy" id="64144"/>
    <lineage>
        <taxon>Eukaryota</taxon>
        <taxon>Metazoa</taxon>
        <taxon>Chordata</taxon>
        <taxon>Craniata</taxon>
        <taxon>Vertebrata</taxon>
        <taxon>Euteleostomi</taxon>
        <taxon>Actinopterygii</taxon>
        <taxon>Neopterygii</taxon>
        <taxon>Teleostei</taxon>
        <taxon>Neoteleostei</taxon>
        <taxon>Acanthomorphata</taxon>
        <taxon>Anabantaria</taxon>
        <taxon>Anabantiformes</taxon>
        <taxon>Anabantoidei</taxon>
        <taxon>Anabantidae</taxon>
        <taxon>Anabas</taxon>
    </lineage>
</organism>
<dbReference type="PANTHER" id="PTHR31698">
    <property type="entry name" value="LYSOZYME G FAMILY MEMBER"/>
    <property type="match status" value="1"/>
</dbReference>
<dbReference type="GO" id="GO:0005576">
    <property type="term" value="C:extracellular region"/>
    <property type="evidence" value="ECO:0007669"/>
    <property type="project" value="TreeGrafter"/>
</dbReference>
<dbReference type="Ensembl" id="ENSATET00000060102.1">
    <property type="protein sequence ID" value="ENSATEP00000058543.1"/>
    <property type="gene ID" value="ENSATEG00000028467.1"/>
</dbReference>
<evidence type="ECO:0000256" key="5">
    <source>
        <dbReference type="ARBA" id="ARBA00023295"/>
    </source>
</evidence>
<evidence type="ECO:0000256" key="4">
    <source>
        <dbReference type="ARBA" id="ARBA00022638"/>
    </source>
</evidence>
<dbReference type="PANTHER" id="PTHR31698:SF8">
    <property type="entry name" value="LYSOZYME G-RELATED"/>
    <property type="match status" value="1"/>
</dbReference>
<dbReference type="InParanoid" id="A0A7N6B6M1"/>
<evidence type="ECO:0000256" key="1">
    <source>
        <dbReference type="ARBA" id="ARBA00000632"/>
    </source>
</evidence>
<evidence type="ECO:0000313" key="8">
    <source>
        <dbReference type="Proteomes" id="UP000265040"/>
    </source>
</evidence>
<dbReference type="InterPro" id="IPR002152">
    <property type="entry name" value="Glyco_hydro_23"/>
</dbReference>
<sequence>PFCSLQYSSDVTFITKNICGCRKIWKVDTTGASMKTAQQNNLTCSGEEASHTMAERDLEKIRDFKPIIKKVSSEKKVRADVTAGIISREQSWHLLEVVQKYNFTHILLQLQFLIKPQCFSKFPEWKWKKQLKGLFYLFQTLSLCLEAT</sequence>
<reference evidence="7" key="3">
    <citation type="submission" date="2025-09" db="UniProtKB">
        <authorList>
            <consortium name="Ensembl"/>
        </authorList>
    </citation>
    <scope>IDENTIFICATION</scope>
</reference>
<keyword evidence="4" id="KW-0081">Bacteriolytic enzyme</keyword>
<dbReference type="OrthoDB" id="10021790at2759"/>
<accession>A0A7N6B6M1</accession>
<keyword evidence="5" id="KW-0326">Glycosidase</keyword>
<dbReference type="GO" id="GO:0031640">
    <property type="term" value="P:killing of cells of another organism"/>
    <property type="evidence" value="ECO:0007669"/>
    <property type="project" value="UniProtKB-KW"/>
</dbReference>
<dbReference type="PRINTS" id="PR00749">
    <property type="entry name" value="LYSOZYMEG"/>
</dbReference>
<keyword evidence="8" id="KW-1185">Reference proteome</keyword>
<keyword evidence="5" id="KW-0378">Hydrolase</keyword>
<evidence type="ECO:0000313" key="7">
    <source>
        <dbReference type="Ensembl" id="ENSATEP00000058543.1"/>
    </source>
</evidence>
<dbReference type="Gene3D" id="1.10.530.10">
    <property type="match status" value="1"/>
</dbReference>
<comment type="catalytic activity">
    <reaction evidence="1">
        <text>Hydrolysis of (1-&gt;4)-beta-linkages between N-acetylmuramic acid and N-acetyl-D-glucosamine residues in a peptidoglycan and between N-acetyl-D-glucosamine residues in chitodextrins.</text>
        <dbReference type="EC" id="3.2.1.17"/>
    </reaction>
</comment>
<dbReference type="AlphaFoldDB" id="A0A7N6B6M1"/>
<proteinExistence type="predicted"/>